<feature type="transmembrane region" description="Helical" evidence="1">
    <location>
        <begin position="14"/>
        <end position="33"/>
    </location>
</feature>
<proteinExistence type="predicted"/>
<organism evidence="2">
    <name type="scientific">Anguilla anguilla</name>
    <name type="common">European freshwater eel</name>
    <name type="synonym">Muraena anguilla</name>
    <dbReference type="NCBI Taxonomy" id="7936"/>
    <lineage>
        <taxon>Eukaryota</taxon>
        <taxon>Metazoa</taxon>
        <taxon>Chordata</taxon>
        <taxon>Craniata</taxon>
        <taxon>Vertebrata</taxon>
        <taxon>Euteleostomi</taxon>
        <taxon>Actinopterygii</taxon>
        <taxon>Neopterygii</taxon>
        <taxon>Teleostei</taxon>
        <taxon>Anguilliformes</taxon>
        <taxon>Anguillidae</taxon>
        <taxon>Anguilla</taxon>
    </lineage>
</organism>
<accession>A0A0E9TBD1</accession>
<keyword evidence="1" id="KW-0472">Membrane</keyword>
<dbReference type="EMBL" id="GBXM01057568">
    <property type="protein sequence ID" value="JAH51009.1"/>
    <property type="molecule type" value="Transcribed_RNA"/>
</dbReference>
<evidence type="ECO:0000313" key="2">
    <source>
        <dbReference type="EMBL" id="JAH51009.1"/>
    </source>
</evidence>
<evidence type="ECO:0000256" key="1">
    <source>
        <dbReference type="SAM" id="Phobius"/>
    </source>
</evidence>
<dbReference type="AlphaFoldDB" id="A0A0E9TBD1"/>
<name>A0A0E9TBD1_ANGAN</name>
<keyword evidence="1" id="KW-0812">Transmembrane</keyword>
<sequence length="40" mass="4698">MYVTDRSSLKQEHIILRILTGLCDVLILASKLFKFHFVFT</sequence>
<protein>
    <submittedName>
        <fullName evidence="2">Uncharacterized protein</fullName>
    </submittedName>
</protein>
<reference evidence="2" key="2">
    <citation type="journal article" date="2015" name="Fish Shellfish Immunol.">
        <title>Early steps in the European eel (Anguilla anguilla)-Vibrio vulnificus interaction in the gills: Role of the RtxA13 toxin.</title>
        <authorList>
            <person name="Callol A."/>
            <person name="Pajuelo D."/>
            <person name="Ebbesson L."/>
            <person name="Teles M."/>
            <person name="MacKenzie S."/>
            <person name="Amaro C."/>
        </authorList>
    </citation>
    <scope>NUCLEOTIDE SEQUENCE</scope>
</reference>
<reference evidence="2" key="1">
    <citation type="submission" date="2014-11" db="EMBL/GenBank/DDBJ databases">
        <authorList>
            <person name="Amaro Gonzalez C."/>
        </authorList>
    </citation>
    <scope>NUCLEOTIDE SEQUENCE</scope>
</reference>
<keyword evidence="1" id="KW-1133">Transmembrane helix</keyword>